<keyword evidence="2" id="KW-1185">Reference proteome</keyword>
<accession>A0AAV2Z1U3</accession>
<sequence length="216" mass="24971">MFEKEFTHETMEQLMERTWQVSTDIKHVRKLQPSFRQMKLLQRLNDDTMVFARNFSFPHDDTNFCSIFLLFRLETETGYIIGTRTLRPLCSNDVLERVLGKKVSFVHLFYSFLFDRLPSSSTNQSDGEQSGCVVRFGGRVGNGTKMYAHTCALDVLLVCLRWESYCVRPLYRLSAGVEACNEEPEFKGDDTKRYHISDVPSISKGETENQPILSII</sequence>
<dbReference type="Proteomes" id="UP001146120">
    <property type="component" value="Unassembled WGS sequence"/>
</dbReference>
<evidence type="ECO:0000313" key="1">
    <source>
        <dbReference type="EMBL" id="DBA01363.1"/>
    </source>
</evidence>
<proteinExistence type="predicted"/>
<reference evidence="1" key="2">
    <citation type="journal article" date="2023" name="Microbiol Resour">
        <title>Decontamination and Annotation of the Draft Genome Sequence of the Oomycete Lagenidium giganteum ARSEF 373.</title>
        <authorList>
            <person name="Morgan W.R."/>
            <person name="Tartar A."/>
        </authorList>
    </citation>
    <scope>NUCLEOTIDE SEQUENCE</scope>
    <source>
        <strain evidence="1">ARSEF 373</strain>
    </source>
</reference>
<comment type="caution">
    <text evidence="1">The sequence shown here is derived from an EMBL/GenBank/DDBJ whole genome shotgun (WGS) entry which is preliminary data.</text>
</comment>
<evidence type="ECO:0000313" key="2">
    <source>
        <dbReference type="Proteomes" id="UP001146120"/>
    </source>
</evidence>
<name>A0AAV2Z1U3_9STRA</name>
<gene>
    <name evidence="1" type="ORF">N0F65_001602</name>
</gene>
<organism evidence="1 2">
    <name type="scientific">Lagenidium giganteum</name>
    <dbReference type="NCBI Taxonomy" id="4803"/>
    <lineage>
        <taxon>Eukaryota</taxon>
        <taxon>Sar</taxon>
        <taxon>Stramenopiles</taxon>
        <taxon>Oomycota</taxon>
        <taxon>Peronosporomycetes</taxon>
        <taxon>Pythiales</taxon>
        <taxon>Pythiaceae</taxon>
    </lineage>
</organism>
<reference evidence="1" key="1">
    <citation type="submission" date="2022-11" db="EMBL/GenBank/DDBJ databases">
        <authorList>
            <person name="Morgan W.R."/>
            <person name="Tartar A."/>
        </authorList>
    </citation>
    <scope>NUCLEOTIDE SEQUENCE</scope>
    <source>
        <strain evidence="1">ARSEF 373</strain>
    </source>
</reference>
<dbReference type="AlphaFoldDB" id="A0AAV2Z1U3"/>
<protein>
    <submittedName>
        <fullName evidence="1">Uncharacterized protein</fullName>
    </submittedName>
</protein>
<dbReference type="EMBL" id="DAKRPA010000049">
    <property type="protein sequence ID" value="DBA01363.1"/>
    <property type="molecule type" value="Genomic_DNA"/>
</dbReference>